<dbReference type="EMBL" id="JACVVK020000089">
    <property type="protein sequence ID" value="KAK7493806.1"/>
    <property type="molecule type" value="Genomic_DNA"/>
</dbReference>
<evidence type="ECO:0000313" key="3">
    <source>
        <dbReference type="Proteomes" id="UP001519460"/>
    </source>
</evidence>
<proteinExistence type="predicted"/>
<dbReference type="AlphaFoldDB" id="A0ABD0L3H8"/>
<comment type="caution">
    <text evidence="2">The sequence shown here is derived from an EMBL/GenBank/DDBJ whole genome shotgun (WGS) entry which is preliminary data.</text>
</comment>
<sequence>MDPSCLGYTPIDSKLFHIWAEEEASHPSTKMTRPRLWKNIKLIHSHPSISIEDSPKLGRRNTSAHGLDSGLGRFVKKKALPTTPAESGRLQNALKEEIPDPSVPIMDSTKPRKKSLPTTPRNRKWTPPKT</sequence>
<name>A0ABD0L3H8_9CAEN</name>
<protein>
    <submittedName>
        <fullName evidence="2">Uncharacterized protein</fullName>
    </submittedName>
</protein>
<keyword evidence="3" id="KW-1185">Reference proteome</keyword>
<gene>
    <name evidence="2" type="ORF">BaRGS_00014947</name>
</gene>
<reference evidence="2 3" key="1">
    <citation type="journal article" date="2023" name="Sci. Data">
        <title>Genome assembly of the Korean intertidal mud-creeper Batillaria attramentaria.</title>
        <authorList>
            <person name="Patra A.K."/>
            <person name="Ho P.T."/>
            <person name="Jun S."/>
            <person name="Lee S.J."/>
            <person name="Kim Y."/>
            <person name="Won Y.J."/>
        </authorList>
    </citation>
    <scope>NUCLEOTIDE SEQUENCE [LARGE SCALE GENOMIC DNA]</scope>
    <source>
        <strain evidence="2">Wonlab-2016</strain>
    </source>
</reference>
<organism evidence="2 3">
    <name type="scientific">Batillaria attramentaria</name>
    <dbReference type="NCBI Taxonomy" id="370345"/>
    <lineage>
        <taxon>Eukaryota</taxon>
        <taxon>Metazoa</taxon>
        <taxon>Spiralia</taxon>
        <taxon>Lophotrochozoa</taxon>
        <taxon>Mollusca</taxon>
        <taxon>Gastropoda</taxon>
        <taxon>Caenogastropoda</taxon>
        <taxon>Sorbeoconcha</taxon>
        <taxon>Cerithioidea</taxon>
        <taxon>Batillariidae</taxon>
        <taxon>Batillaria</taxon>
    </lineage>
</organism>
<evidence type="ECO:0000313" key="2">
    <source>
        <dbReference type="EMBL" id="KAK7493806.1"/>
    </source>
</evidence>
<evidence type="ECO:0000256" key="1">
    <source>
        <dbReference type="SAM" id="MobiDB-lite"/>
    </source>
</evidence>
<dbReference type="Proteomes" id="UP001519460">
    <property type="component" value="Unassembled WGS sequence"/>
</dbReference>
<feature type="compositionally biased region" description="Basic residues" evidence="1">
    <location>
        <begin position="111"/>
        <end position="130"/>
    </location>
</feature>
<feature type="region of interest" description="Disordered" evidence="1">
    <location>
        <begin position="78"/>
        <end position="130"/>
    </location>
</feature>
<accession>A0ABD0L3H8</accession>